<dbReference type="EMBL" id="GG663366">
    <property type="protein sequence ID" value="EEH08396.1"/>
    <property type="molecule type" value="Genomic_DNA"/>
</dbReference>
<dbReference type="HOGENOM" id="CLU_2276670_0_0_1"/>
<reference evidence="1" key="1">
    <citation type="submission" date="2009-02" db="EMBL/GenBank/DDBJ databases">
        <title>The Genome Sequence of Ajellomyces capsulatus strain G186AR.</title>
        <authorList>
            <consortium name="The Broad Institute Genome Sequencing Platform"/>
            <person name="Champion M."/>
            <person name="Cuomo C."/>
            <person name="Ma L.-J."/>
            <person name="Henn M.R."/>
            <person name="Sil A."/>
            <person name="Goldman B."/>
            <person name="Young S.K."/>
            <person name="Kodira C.D."/>
            <person name="Zeng Q."/>
            <person name="Koehrsen M."/>
            <person name="Alvarado L."/>
            <person name="Berlin A."/>
            <person name="Borenstein D."/>
            <person name="Chen Z."/>
            <person name="Engels R."/>
            <person name="Freedman E."/>
            <person name="Gellesch M."/>
            <person name="Goldberg J."/>
            <person name="Griggs A."/>
            <person name="Gujja S."/>
            <person name="Heiman D."/>
            <person name="Hepburn T."/>
            <person name="Howarth C."/>
            <person name="Jen D."/>
            <person name="Larson L."/>
            <person name="Lewis B."/>
            <person name="Mehta T."/>
            <person name="Park D."/>
            <person name="Pearson M."/>
            <person name="Roberts A."/>
            <person name="Saif S."/>
            <person name="Shea T."/>
            <person name="Shenoy N."/>
            <person name="Sisk P."/>
            <person name="Stolte C."/>
            <person name="Sykes S."/>
            <person name="Walk T."/>
            <person name="White J."/>
            <person name="Yandava C."/>
            <person name="Klein B."/>
            <person name="McEwen J.G."/>
            <person name="Puccia R."/>
            <person name="Goldman G.H."/>
            <person name="Felipe M.S."/>
            <person name="Nino-Vega G."/>
            <person name="San-Blas G."/>
            <person name="Taylor J."/>
            <person name="Mendoza L."/>
            <person name="Galagan J."/>
            <person name="Nusbaum C."/>
            <person name="Birren B."/>
        </authorList>
    </citation>
    <scope>NUCLEOTIDE SEQUENCE</scope>
    <source>
        <strain evidence="1">G186AR</strain>
    </source>
</reference>
<name>C0NKK5_AJECG</name>
<protein>
    <submittedName>
        <fullName evidence="1">Uncharacterized protein</fullName>
    </submittedName>
</protein>
<proteinExistence type="predicted"/>
<keyword evidence="2" id="KW-1185">Reference proteome</keyword>
<accession>C0NKK5</accession>
<sequence length="102" mass="11448">MAARALRILASYELFLSPGHVRDESPKPTLAMDIVSFVPPRLYTPPRLVNGPKINLASTVGLGSKPNNHDFGTQGTREQFPKAFGRWRETQSENAPRHYFAR</sequence>
<dbReference type="AlphaFoldDB" id="C0NKK5"/>
<dbReference type="RefSeq" id="XP_045288877.1">
    <property type="nucleotide sequence ID" value="XM_045430734.1"/>
</dbReference>
<gene>
    <name evidence="1" type="ORF">HCBG_03685</name>
</gene>
<evidence type="ECO:0000313" key="2">
    <source>
        <dbReference type="Proteomes" id="UP000001631"/>
    </source>
</evidence>
<dbReference type="GeneID" id="69036701"/>
<dbReference type="Proteomes" id="UP000001631">
    <property type="component" value="Unassembled WGS sequence"/>
</dbReference>
<evidence type="ECO:0000313" key="1">
    <source>
        <dbReference type="EMBL" id="EEH08396.1"/>
    </source>
</evidence>
<organism evidence="1 2">
    <name type="scientific">Ajellomyces capsulatus (strain G186AR / H82 / ATCC MYA-2454 / RMSCC 2432)</name>
    <name type="common">Darling's disease fungus</name>
    <name type="synonym">Histoplasma capsulatum</name>
    <dbReference type="NCBI Taxonomy" id="447093"/>
    <lineage>
        <taxon>Eukaryota</taxon>
        <taxon>Fungi</taxon>
        <taxon>Dikarya</taxon>
        <taxon>Ascomycota</taxon>
        <taxon>Pezizomycotina</taxon>
        <taxon>Eurotiomycetes</taxon>
        <taxon>Eurotiomycetidae</taxon>
        <taxon>Onygenales</taxon>
        <taxon>Ajellomycetaceae</taxon>
        <taxon>Histoplasma</taxon>
    </lineage>
</organism>
<dbReference type="InParanoid" id="C0NKK5"/>